<dbReference type="EMBL" id="JACSPR010000004">
    <property type="protein sequence ID" value="MBD8030093.1"/>
    <property type="molecule type" value="Genomic_DNA"/>
</dbReference>
<name>A0A8I0LFK0_9CORY</name>
<comment type="caution">
    <text evidence="1">The sequence shown here is derived from an EMBL/GenBank/DDBJ whole genome shotgun (WGS) entry which is preliminary data.</text>
</comment>
<dbReference type="RefSeq" id="WP_191733319.1">
    <property type="nucleotide sequence ID" value="NZ_JACSPR010000004.1"/>
</dbReference>
<evidence type="ECO:0000313" key="2">
    <source>
        <dbReference type="Proteomes" id="UP000650224"/>
    </source>
</evidence>
<evidence type="ECO:0000313" key="1">
    <source>
        <dbReference type="EMBL" id="MBD8030093.1"/>
    </source>
</evidence>
<reference evidence="1 2" key="1">
    <citation type="submission" date="2020-08" db="EMBL/GenBank/DDBJ databases">
        <title>A Genomic Blueprint of the Chicken Gut Microbiome.</title>
        <authorList>
            <person name="Gilroy R."/>
            <person name="Ravi A."/>
            <person name="Getino M."/>
            <person name="Pursley I."/>
            <person name="Horton D.L."/>
            <person name="Alikhan N.-F."/>
            <person name="Baker D."/>
            <person name="Gharbi K."/>
            <person name="Hall N."/>
            <person name="Watson M."/>
            <person name="Adriaenssens E.M."/>
            <person name="Foster-Nyarko E."/>
            <person name="Jarju S."/>
            <person name="Secka A."/>
            <person name="Antonio M."/>
            <person name="Oren A."/>
            <person name="Chaudhuri R."/>
            <person name="La Ragione R.M."/>
            <person name="Hildebrand F."/>
            <person name="Pallen M.J."/>
        </authorList>
    </citation>
    <scope>NUCLEOTIDE SEQUENCE [LARGE SCALE GENOMIC DNA]</scope>
    <source>
        <strain evidence="1 2">Sa1YVA5</strain>
    </source>
</reference>
<protein>
    <submittedName>
        <fullName evidence="1">DUF2617 family protein</fullName>
    </submittedName>
</protein>
<dbReference type="Pfam" id="PF10936">
    <property type="entry name" value="DUF2617"/>
    <property type="match status" value="1"/>
</dbReference>
<dbReference type="AlphaFoldDB" id="A0A8I0LFK0"/>
<sequence length="161" mass="17427">MLHLACAPADIRAADLGVRWNAPMPEILAEMLIDDPATHSSLHLVVIGGSHVVTVEAPSGHFREEISCNAREGGEWPLPGAVDKQGYRLETRTRTLSPAEFAAEAADIADGGGLIASFPGEGEYHLTALRGACVDGVWHWWTHHLYPGENTIVSTRSQYHP</sequence>
<gene>
    <name evidence="1" type="ORF">H9627_07130</name>
</gene>
<keyword evidence="2" id="KW-1185">Reference proteome</keyword>
<organism evidence="1 2">
    <name type="scientific">Corynebacterium gallinarum</name>
    <dbReference type="NCBI Taxonomy" id="2762214"/>
    <lineage>
        <taxon>Bacteria</taxon>
        <taxon>Bacillati</taxon>
        <taxon>Actinomycetota</taxon>
        <taxon>Actinomycetes</taxon>
        <taxon>Mycobacteriales</taxon>
        <taxon>Corynebacteriaceae</taxon>
        <taxon>Corynebacterium</taxon>
    </lineage>
</organism>
<accession>A0A8I0LFK0</accession>
<dbReference type="Proteomes" id="UP000650224">
    <property type="component" value="Unassembled WGS sequence"/>
</dbReference>
<proteinExistence type="predicted"/>
<dbReference type="InterPro" id="IPR024486">
    <property type="entry name" value="DUF2617"/>
</dbReference>